<sequence>MSNYFGCRVCRHFNLDGSCPAFAPRPIPLSIISGEIKHLTPLPGQANDIVYEHISELEAKERLEQLRALRVTV</sequence>
<dbReference type="Proteomes" id="UP001268256">
    <property type="component" value="Unassembled WGS sequence"/>
</dbReference>
<accession>A0AAE4JYQ3</accession>
<proteinExistence type="predicted"/>
<evidence type="ECO:0000313" key="2">
    <source>
        <dbReference type="Proteomes" id="UP001268256"/>
    </source>
</evidence>
<reference evidence="2" key="1">
    <citation type="submission" date="2023-07" db="EMBL/GenBank/DDBJ databases">
        <authorList>
            <person name="Luz R."/>
            <person name="Cordeiro R."/>
            <person name="Fonseca A."/>
            <person name="Goncalves V."/>
        </authorList>
    </citation>
    <scope>NUCLEOTIDE SEQUENCE [LARGE SCALE GENOMIC DNA]</scope>
    <source>
        <strain evidence="2">BACA0444</strain>
    </source>
</reference>
<dbReference type="RefSeq" id="WP_322878471.1">
    <property type="nucleotide sequence ID" value="NZ_JAVMIP010000010.1"/>
</dbReference>
<gene>
    <name evidence="1" type="ORF">RIF25_10440</name>
</gene>
<dbReference type="EMBL" id="JAVMIP010000010">
    <property type="protein sequence ID" value="MDS3861224.1"/>
    <property type="molecule type" value="Genomic_DNA"/>
</dbReference>
<organism evidence="1 2">
    <name type="scientific">Pseudocalidococcus azoricus BACA0444</name>
    <dbReference type="NCBI Taxonomy" id="2918990"/>
    <lineage>
        <taxon>Bacteria</taxon>
        <taxon>Bacillati</taxon>
        <taxon>Cyanobacteriota</taxon>
        <taxon>Cyanophyceae</taxon>
        <taxon>Acaryochloridales</taxon>
        <taxon>Thermosynechococcaceae</taxon>
        <taxon>Pseudocalidococcus</taxon>
        <taxon>Pseudocalidococcus azoricus</taxon>
    </lineage>
</organism>
<protein>
    <submittedName>
        <fullName evidence="1">Uncharacterized protein</fullName>
    </submittedName>
</protein>
<name>A0AAE4JYQ3_9CYAN</name>
<dbReference type="AlphaFoldDB" id="A0AAE4JYQ3"/>
<evidence type="ECO:0000313" key="1">
    <source>
        <dbReference type="EMBL" id="MDS3861224.1"/>
    </source>
</evidence>
<comment type="caution">
    <text evidence="1">The sequence shown here is derived from an EMBL/GenBank/DDBJ whole genome shotgun (WGS) entry which is preliminary data.</text>
</comment>
<keyword evidence="2" id="KW-1185">Reference proteome</keyword>